<sequence length="147" mass="16109">MSKISVHPSMFGPSHFPSKHSISSDFLKRSLTQVKPLEWELLHGRNSPSPGTMKVAIVLTFKAICNKGAIAFIIDFTTTCKLGIPDTNLRGRRTRTALSVRRSKLVPSVEIKITKPNAIIFKVASVQKIAKKYCSVDSSDIANGVLS</sequence>
<evidence type="ECO:0000313" key="2">
    <source>
        <dbReference type="Proteomes" id="UP000276133"/>
    </source>
</evidence>
<dbReference type="AlphaFoldDB" id="A0A3M7SY40"/>
<organism evidence="1 2">
    <name type="scientific">Brachionus plicatilis</name>
    <name type="common">Marine rotifer</name>
    <name type="synonym">Brachionus muelleri</name>
    <dbReference type="NCBI Taxonomy" id="10195"/>
    <lineage>
        <taxon>Eukaryota</taxon>
        <taxon>Metazoa</taxon>
        <taxon>Spiralia</taxon>
        <taxon>Gnathifera</taxon>
        <taxon>Rotifera</taxon>
        <taxon>Eurotatoria</taxon>
        <taxon>Monogononta</taxon>
        <taxon>Pseudotrocha</taxon>
        <taxon>Ploima</taxon>
        <taxon>Brachionidae</taxon>
        <taxon>Brachionus</taxon>
    </lineage>
</organism>
<protein>
    <submittedName>
        <fullName evidence="1">Uncharacterized protein</fullName>
    </submittedName>
</protein>
<evidence type="ECO:0000313" key="1">
    <source>
        <dbReference type="EMBL" id="RNA40637.1"/>
    </source>
</evidence>
<reference evidence="1 2" key="1">
    <citation type="journal article" date="2018" name="Sci. Rep.">
        <title>Genomic signatures of local adaptation to the degree of environmental predictability in rotifers.</title>
        <authorList>
            <person name="Franch-Gras L."/>
            <person name="Hahn C."/>
            <person name="Garcia-Roger E.M."/>
            <person name="Carmona M.J."/>
            <person name="Serra M."/>
            <person name="Gomez A."/>
        </authorList>
    </citation>
    <scope>NUCLEOTIDE SEQUENCE [LARGE SCALE GENOMIC DNA]</scope>
    <source>
        <strain evidence="1">HYR1</strain>
    </source>
</reference>
<dbReference type="Proteomes" id="UP000276133">
    <property type="component" value="Unassembled WGS sequence"/>
</dbReference>
<accession>A0A3M7SY40</accession>
<comment type="caution">
    <text evidence="1">The sequence shown here is derived from an EMBL/GenBank/DDBJ whole genome shotgun (WGS) entry which is preliminary data.</text>
</comment>
<name>A0A3M7SY40_BRAPC</name>
<proteinExistence type="predicted"/>
<gene>
    <name evidence="1" type="ORF">BpHYR1_031832</name>
</gene>
<keyword evidence="2" id="KW-1185">Reference proteome</keyword>
<dbReference type="EMBL" id="REGN01000619">
    <property type="protein sequence ID" value="RNA40637.1"/>
    <property type="molecule type" value="Genomic_DNA"/>
</dbReference>